<feature type="domain" description="Reverse transcriptase RNase H-like" evidence="8">
    <location>
        <begin position="9"/>
        <end position="66"/>
    </location>
</feature>
<dbReference type="PANTHER" id="PTHR48475:SF2">
    <property type="entry name" value="RIBONUCLEASE H"/>
    <property type="match status" value="1"/>
</dbReference>
<evidence type="ECO:0000256" key="2">
    <source>
        <dbReference type="ARBA" id="ARBA00022695"/>
    </source>
</evidence>
<dbReference type="InterPro" id="IPR036397">
    <property type="entry name" value="RNaseH_sf"/>
</dbReference>
<dbReference type="AlphaFoldDB" id="A0A834HAD4"/>
<evidence type="ECO:0000259" key="8">
    <source>
        <dbReference type="Pfam" id="PF17917"/>
    </source>
</evidence>
<evidence type="ECO:0000256" key="6">
    <source>
        <dbReference type="ARBA" id="ARBA00022918"/>
    </source>
</evidence>
<gene>
    <name evidence="9" type="ORF">RHSIM_Rhsim02G0170500</name>
</gene>
<reference evidence="9" key="1">
    <citation type="submission" date="2019-11" db="EMBL/GenBank/DDBJ databases">
        <authorList>
            <person name="Liu Y."/>
            <person name="Hou J."/>
            <person name="Li T.-Q."/>
            <person name="Guan C.-H."/>
            <person name="Wu X."/>
            <person name="Wu H.-Z."/>
            <person name="Ling F."/>
            <person name="Zhang R."/>
            <person name="Shi X.-G."/>
            <person name="Ren J.-P."/>
            <person name="Chen E.-F."/>
            <person name="Sun J.-M."/>
        </authorList>
    </citation>
    <scope>NUCLEOTIDE SEQUENCE</scope>
    <source>
        <strain evidence="9">Adult_tree_wgs_1</strain>
        <tissue evidence="9">Leaves</tissue>
    </source>
</reference>
<organism evidence="9 10">
    <name type="scientific">Rhododendron simsii</name>
    <name type="common">Sims's rhododendron</name>
    <dbReference type="NCBI Taxonomy" id="118357"/>
    <lineage>
        <taxon>Eukaryota</taxon>
        <taxon>Viridiplantae</taxon>
        <taxon>Streptophyta</taxon>
        <taxon>Embryophyta</taxon>
        <taxon>Tracheophyta</taxon>
        <taxon>Spermatophyta</taxon>
        <taxon>Magnoliopsida</taxon>
        <taxon>eudicotyledons</taxon>
        <taxon>Gunneridae</taxon>
        <taxon>Pentapetalae</taxon>
        <taxon>asterids</taxon>
        <taxon>Ericales</taxon>
        <taxon>Ericaceae</taxon>
        <taxon>Ericoideae</taxon>
        <taxon>Rhodoreae</taxon>
        <taxon>Rhododendron</taxon>
    </lineage>
</organism>
<dbReference type="Pfam" id="PF13456">
    <property type="entry name" value="RVT_3"/>
    <property type="match status" value="1"/>
</dbReference>
<evidence type="ECO:0000256" key="1">
    <source>
        <dbReference type="ARBA" id="ARBA00022679"/>
    </source>
</evidence>
<sequence>MSAGLTGVRYPLIEQLAFALMISAQRLRPYFCLHAIVVLTDQPLRQVLQKPEISGRLVQWSIELGEVDIQYKSHRAMKGQGDLVEYALRFVFKATNNEAEYEAIVISLQLCNDSQLVINQCKGDTDTKNGQMKKYAALVAKLRDTFTRVEFKRFPREENPKADTLACLASEIEGQLIPTVPIEYLESPRIQEGEPSAVQVIQVNAVWTEQSLLSCLMVAFQQTGEK</sequence>
<keyword evidence="2" id="KW-0548">Nucleotidyltransferase</keyword>
<keyword evidence="4" id="KW-0255">Endonuclease</keyword>
<keyword evidence="10" id="KW-1185">Reference proteome</keyword>
<protein>
    <recommendedName>
        <fullName evidence="11">Reverse transcriptase RNase H-like domain-containing protein</fullName>
    </recommendedName>
</protein>
<dbReference type="InterPro" id="IPR012337">
    <property type="entry name" value="RNaseH-like_sf"/>
</dbReference>
<evidence type="ECO:0000256" key="3">
    <source>
        <dbReference type="ARBA" id="ARBA00022722"/>
    </source>
</evidence>
<accession>A0A834HAD4</accession>
<feature type="domain" description="RNase H type-1" evidence="7">
    <location>
        <begin position="93"/>
        <end position="166"/>
    </location>
</feature>
<dbReference type="SUPFAM" id="SSF53098">
    <property type="entry name" value="Ribonuclease H-like"/>
    <property type="match status" value="1"/>
</dbReference>
<dbReference type="Gene3D" id="3.30.420.10">
    <property type="entry name" value="Ribonuclease H-like superfamily/Ribonuclease H"/>
    <property type="match status" value="1"/>
</dbReference>
<dbReference type="Pfam" id="PF17917">
    <property type="entry name" value="RT_RNaseH"/>
    <property type="match status" value="1"/>
</dbReference>
<dbReference type="GO" id="GO:0004523">
    <property type="term" value="F:RNA-DNA hybrid ribonuclease activity"/>
    <property type="evidence" value="ECO:0007669"/>
    <property type="project" value="InterPro"/>
</dbReference>
<keyword evidence="5" id="KW-0378">Hydrolase</keyword>
<dbReference type="InterPro" id="IPR002156">
    <property type="entry name" value="RNaseH_domain"/>
</dbReference>
<evidence type="ECO:0000313" key="10">
    <source>
        <dbReference type="Proteomes" id="UP000626092"/>
    </source>
</evidence>
<keyword evidence="3" id="KW-0540">Nuclease</keyword>
<dbReference type="OrthoDB" id="1938451at2759"/>
<dbReference type="GO" id="GO:0003676">
    <property type="term" value="F:nucleic acid binding"/>
    <property type="evidence" value="ECO:0007669"/>
    <property type="project" value="InterPro"/>
</dbReference>
<keyword evidence="1" id="KW-0808">Transferase</keyword>
<comment type="caution">
    <text evidence="9">The sequence shown here is derived from an EMBL/GenBank/DDBJ whole genome shotgun (WGS) entry which is preliminary data.</text>
</comment>
<dbReference type="Proteomes" id="UP000626092">
    <property type="component" value="Unassembled WGS sequence"/>
</dbReference>
<dbReference type="InterPro" id="IPR041373">
    <property type="entry name" value="RT_RNaseH"/>
</dbReference>
<keyword evidence="6" id="KW-0695">RNA-directed DNA polymerase</keyword>
<dbReference type="EMBL" id="WJXA01000002">
    <property type="protein sequence ID" value="KAF7149597.1"/>
    <property type="molecule type" value="Genomic_DNA"/>
</dbReference>
<name>A0A834HAD4_RHOSS</name>
<evidence type="ECO:0008006" key="11">
    <source>
        <dbReference type="Google" id="ProtNLM"/>
    </source>
</evidence>
<dbReference type="PANTHER" id="PTHR48475">
    <property type="entry name" value="RIBONUCLEASE H"/>
    <property type="match status" value="1"/>
</dbReference>
<evidence type="ECO:0000256" key="5">
    <source>
        <dbReference type="ARBA" id="ARBA00022801"/>
    </source>
</evidence>
<proteinExistence type="predicted"/>
<dbReference type="GO" id="GO:0003964">
    <property type="term" value="F:RNA-directed DNA polymerase activity"/>
    <property type="evidence" value="ECO:0007669"/>
    <property type="project" value="UniProtKB-KW"/>
</dbReference>
<evidence type="ECO:0000259" key="7">
    <source>
        <dbReference type="Pfam" id="PF13456"/>
    </source>
</evidence>
<evidence type="ECO:0000256" key="4">
    <source>
        <dbReference type="ARBA" id="ARBA00022759"/>
    </source>
</evidence>
<evidence type="ECO:0000313" key="9">
    <source>
        <dbReference type="EMBL" id="KAF7149597.1"/>
    </source>
</evidence>